<feature type="transmembrane region" description="Helical" evidence="1">
    <location>
        <begin position="25"/>
        <end position="44"/>
    </location>
</feature>
<reference evidence="2" key="1">
    <citation type="journal article" date="2021" name="PeerJ">
        <title>Extensive microbial diversity within the chicken gut microbiome revealed by metagenomics and culture.</title>
        <authorList>
            <person name="Gilroy R."/>
            <person name="Ravi A."/>
            <person name="Getino M."/>
            <person name="Pursley I."/>
            <person name="Horton D.L."/>
            <person name="Alikhan N.F."/>
            <person name="Baker D."/>
            <person name="Gharbi K."/>
            <person name="Hall N."/>
            <person name="Watson M."/>
            <person name="Adriaenssens E.M."/>
            <person name="Foster-Nyarko E."/>
            <person name="Jarju S."/>
            <person name="Secka A."/>
            <person name="Antonio M."/>
            <person name="Oren A."/>
            <person name="Chaudhuri R.R."/>
            <person name="La Ragione R."/>
            <person name="Hildebrand F."/>
            <person name="Pallen M.J."/>
        </authorList>
    </citation>
    <scope>NUCLEOTIDE SEQUENCE</scope>
    <source>
        <strain evidence="2">421</strain>
    </source>
</reference>
<dbReference type="CDD" id="cd20335">
    <property type="entry name" value="BRcat_RBR"/>
    <property type="match status" value="1"/>
</dbReference>
<feature type="transmembrane region" description="Helical" evidence="1">
    <location>
        <begin position="50"/>
        <end position="71"/>
    </location>
</feature>
<protein>
    <recommendedName>
        <fullName evidence="4">Zn-finger containing protein</fullName>
    </recommendedName>
</protein>
<sequence>MKNFFAKLGVKFQRFMYGRYGIDKLYRALLWFYLAAILLAILLGRAVDPVLYTVFSVIAWGIFIFATLRLFSKKTENRRKENENWLKIEGFFKKRFKLLSNRWKFRKTHIFRTCPGCKAVLRMKKVKGSHMATCPHCGKKFKFRVLF</sequence>
<dbReference type="Proteomes" id="UP000824205">
    <property type="component" value="Unassembled WGS sequence"/>
</dbReference>
<evidence type="ECO:0000313" key="3">
    <source>
        <dbReference type="Proteomes" id="UP000824205"/>
    </source>
</evidence>
<dbReference type="AlphaFoldDB" id="A0A9D1RG00"/>
<gene>
    <name evidence="2" type="ORF">IAA48_05470</name>
</gene>
<comment type="caution">
    <text evidence="2">The sequence shown here is derived from an EMBL/GenBank/DDBJ whole genome shotgun (WGS) entry which is preliminary data.</text>
</comment>
<evidence type="ECO:0000313" key="2">
    <source>
        <dbReference type="EMBL" id="HIW85927.1"/>
    </source>
</evidence>
<accession>A0A9D1RG00</accession>
<evidence type="ECO:0000256" key="1">
    <source>
        <dbReference type="SAM" id="Phobius"/>
    </source>
</evidence>
<organism evidence="2 3">
    <name type="scientific">Candidatus Eubacterium faecipullorum</name>
    <dbReference type="NCBI Taxonomy" id="2838571"/>
    <lineage>
        <taxon>Bacteria</taxon>
        <taxon>Bacillati</taxon>
        <taxon>Bacillota</taxon>
        <taxon>Clostridia</taxon>
        <taxon>Eubacteriales</taxon>
        <taxon>Eubacteriaceae</taxon>
        <taxon>Eubacterium</taxon>
    </lineage>
</organism>
<keyword evidence="1" id="KW-0812">Transmembrane</keyword>
<keyword evidence="1" id="KW-1133">Transmembrane helix</keyword>
<evidence type="ECO:0008006" key="4">
    <source>
        <dbReference type="Google" id="ProtNLM"/>
    </source>
</evidence>
<proteinExistence type="predicted"/>
<dbReference type="EMBL" id="DXGE01000024">
    <property type="protein sequence ID" value="HIW85927.1"/>
    <property type="molecule type" value="Genomic_DNA"/>
</dbReference>
<name>A0A9D1RG00_9FIRM</name>
<keyword evidence="1" id="KW-0472">Membrane</keyword>
<reference evidence="2" key="2">
    <citation type="submission" date="2021-04" db="EMBL/GenBank/DDBJ databases">
        <authorList>
            <person name="Gilroy R."/>
        </authorList>
    </citation>
    <scope>NUCLEOTIDE SEQUENCE</scope>
    <source>
        <strain evidence="2">421</strain>
    </source>
</reference>